<accession>A0ABR3WI71</accession>
<feature type="region of interest" description="Disordered" evidence="1">
    <location>
        <begin position="47"/>
        <end position="86"/>
    </location>
</feature>
<proteinExistence type="predicted"/>
<keyword evidence="3" id="KW-1185">Reference proteome</keyword>
<organism evidence="2 3">
    <name type="scientific">Phialemonium thermophilum</name>
    <dbReference type="NCBI Taxonomy" id="223376"/>
    <lineage>
        <taxon>Eukaryota</taxon>
        <taxon>Fungi</taxon>
        <taxon>Dikarya</taxon>
        <taxon>Ascomycota</taxon>
        <taxon>Pezizomycotina</taxon>
        <taxon>Sordariomycetes</taxon>
        <taxon>Sordariomycetidae</taxon>
        <taxon>Cephalothecales</taxon>
        <taxon>Cephalothecaceae</taxon>
        <taxon>Phialemonium</taxon>
    </lineage>
</organism>
<feature type="compositionally biased region" description="Basic and acidic residues" evidence="1">
    <location>
        <begin position="56"/>
        <end position="65"/>
    </location>
</feature>
<reference evidence="2 3" key="1">
    <citation type="journal article" date="2024" name="Commun. Biol.">
        <title>Comparative genomic analysis of thermophilic fungi reveals convergent evolutionary adaptations and gene losses.</title>
        <authorList>
            <person name="Steindorff A.S."/>
            <person name="Aguilar-Pontes M.V."/>
            <person name="Robinson A.J."/>
            <person name="Andreopoulos B."/>
            <person name="LaButti K."/>
            <person name="Kuo A."/>
            <person name="Mondo S."/>
            <person name="Riley R."/>
            <person name="Otillar R."/>
            <person name="Haridas S."/>
            <person name="Lipzen A."/>
            <person name="Grimwood J."/>
            <person name="Schmutz J."/>
            <person name="Clum A."/>
            <person name="Reid I.D."/>
            <person name="Moisan M.C."/>
            <person name="Butler G."/>
            <person name="Nguyen T.T.M."/>
            <person name="Dewar K."/>
            <person name="Conant G."/>
            <person name="Drula E."/>
            <person name="Henrissat B."/>
            <person name="Hansel C."/>
            <person name="Singer S."/>
            <person name="Hutchinson M.I."/>
            <person name="de Vries R.P."/>
            <person name="Natvig D.O."/>
            <person name="Powell A.J."/>
            <person name="Tsang A."/>
            <person name="Grigoriev I.V."/>
        </authorList>
    </citation>
    <scope>NUCLEOTIDE SEQUENCE [LARGE SCALE GENOMIC DNA]</scope>
    <source>
        <strain evidence="2 3">ATCC 24622</strain>
    </source>
</reference>
<sequence>MSCKSSATTHTPYFKHRRRIDSHLPSFINVTPPLDLASRAPPLNLTGPVSFRKSSVGREAEKSERQSLANGNGEKRKDKKRQGGPPIKICLRHISTWHHPVTRRRVLSLASYPHATVLCSFIGCRSLQQVLPVAGCVTRHSVFHVGPARTQAPPPRGPPSSRDQYAGPYFPVFGADWE</sequence>
<evidence type="ECO:0000313" key="2">
    <source>
        <dbReference type="EMBL" id="KAL1862524.1"/>
    </source>
</evidence>
<name>A0ABR3WI71_9PEZI</name>
<dbReference type="Proteomes" id="UP001586593">
    <property type="component" value="Unassembled WGS sequence"/>
</dbReference>
<comment type="caution">
    <text evidence="2">The sequence shown here is derived from an EMBL/GenBank/DDBJ whole genome shotgun (WGS) entry which is preliminary data.</text>
</comment>
<protein>
    <submittedName>
        <fullName evidence="2">Uncharacterized protein</fullName>
    </submittedName>
</protein>
<gene>
    <name evidence="2" type="ORF">VTK73DRAFT_6757</name>
</gene>
<feature type="region of interest" description="Disordered" evidence="1">
    <location>
        <begin position="147"/>
        <end position="166"/>
    </location>
</feature>
<evidence type="ECO:0000256" key="1">
    <source>
        <dbReference type="SAM" id="MobiDB-lite"/>
    </source>
</evidence>
<dbReference type="EMBL" id="JAZHXJ010000395">
    <property type="protein sequence ID" value="KAL1862524.1"/>
    <property type="molecule type" value="Genomic_DNA"/>
</dbReference>
<evidence type="ECO:0000313" key="3">
    <source>
        <dbReference type="Proteomes" id="UP001586593"/>
    </source>
</evidence>